<dbReference type="Pfam" id="PF02371">
    <property type="entry name" value="Transposase_20"/>
    <property type="match status" value="1"/>
</dbReference>
<proteinExistence type="predicted"/>
<protein>
    <submittedName>
        <fullName evidence="2">IS110 family transposase</fullName>
    </submittedName>
</protein>
<comment type="caution">
    <text evidence="2">The sequence shown here is derived from an EMBL/GenBank/DDBJ whole genome shotgun (WGS) entry which is preliminary data.</text>
</comment>
<dbReference type="EMBL" id="JACBFH010000001">
    <property type="protein sequence ID" value="NYY88643.1"/>
    <property type="molecule type" value="Genomic_DNA"/>
</dbReference>
<accession>A0A7Z0Q6E3</accession>
<gene>
    <name evidence="2" type="ORF">G6321_09275</name>
</gene>
<dbReference type="InterPro" id="IPR003346">
    <property type="entry name" value="Transposase_20"/>
</dbReference>
<sequence>MLRPMLAARAALREQYGVLHKMVLEIVRREPTCQRLMTIPGVGALTAITFLTTIDDPDRFQRSRDVGAHLGLTPRKYASGETDRNGAISRCGDVMLRTILYQAALALLTRTQRWSALKAWGVRVAKRRGLRRAVVAVARKLAIVMHRIWADGSEFRWTREEATA</sequence>
<name>A0A7Z0Q6E3_9BRAD</name>
<dbReference type="GO" id="GO:0006313">
    <property type="term" value="P:DNA transposition"/>
    <property type="evidence" value="ECO:0007669"/>
    <property type="project" value="InterPro"/>
</dbReference>
<evidence type="ECO:0000313" key="2">
    <source>
        <dbReference type="EMBL" id="NYY88643.1"/>
    </source>
</evidence>
<feature type="domain" description="Transposase IS116/IS110/IS902 C-terminal" evidence="1">
    <location>
        <begin position="33"/>
        <end position="115"/>
    </location>
</feature>
<dbReference type="PANTHER" id="PTHR33055">
    <property type="entry name" value="TRANSPOSASE FOR INSERTION SEQUENCE ELEMENT IS1111A"/>
    <property type="match status" value="1"/>
</dbReference>
<organism evidence="2">
    <name type="scientific">Bradyrhizobium barranii subsp. barranii</name>
    <dbReference type="NCBI Taxonomy" id="2823807"/>
    <lineage>
        <taxon>Bacteria</taxon>
        <taxon>Pseudomonadati</taxon>
        <taxon>Pseudomonadota</taxon>
        <taxon>Alphaproteobacteria</taxon>
        <taxon>Hyphomicrobiales</taxon>
        <taxon>Nitrobacteraceae</taxon>
        <taxon>Bradyrhizobium</taxon>
        <taxon>Bradyrhizobium barranii</taxon>
    </lineage>
</organism>
<dbReference type="PANTHER" id="PTHR33055:SF3">
    <property type="entry name" value="PUTATIVE TRANSPOSASE FOR IS117-RELATED"/>
    <property type="match status" value="1"/>
</dbReference>
<dbReference type="GO" id="GO:0004803">
    <property type="term" value="F:transposase activity"/>
    <property type="evidence" value="ECO:0007669"/>
    <property type="project" value="InterPro"/>
</dbReference>
<evidence type="ECO:0000259" key="1">
    <source>
        <dbReference type="Pfam" id="PF02371"/>
    </source>
</evidence>
<dbReference type="InterPro" id="IPR047650">
    <property type="entry name" value="Transpos_IS110"/>
</dbReference>
<dbReference type="AlphaFoldDB" id="A0A7Z0Q6E3"/>
<dbReference type="GO" id="GO:0003677">
    <property type="term" value="F:DNA binding"/>
    <property type="evidence" value="ECO:0007669"/>
    <property type="project" value="InterPro"/>
</dbReference>
<dbReference type="NCBIfam" id="NF033542">
    <property type="entry name" value="transpos_IS110"/>
    <property type="match status" value="1"/>
</dbReference>
<reference evidence="2" key="1">
    <citation type="submission" date="2020-06" db="EMBL/GenBank/DDBJ databases">
        <title>Whole Genome Sequence of Bradyrhizobium sp. Strain 323S2.</title>
        <authorList>
            <person name="Bromfield E.S.P."/>
        </authorList>
    </citation>
    <scope>NUCLEOTIDE SEQUENCE [LARGE SCALE GENOMIC DNA]</scope>
    <source>
        <strain evidence="2">323S2</strain>
    </source>
</reference>